<keyword evidence="1" id="KW-0472">Membrane</keyword>
<dbReference type="KEGG" id="zmp:Zymop_1186"/>
<keyword evidence="1" id="KW-0812">Transmembrane</keyword>
<dbReference type="RefSeq" id="WP_013934476.1">
    <property type="nucleotide sequence ID" value="NC_015709.1"/>
</dbReference>
<dbReference type="PATRIC" id="fig|579138.3.peg.1258"/>
<name>F8ETY4_ZYMMT</name>
<gene>
    <name evidence="2" type="ordered locus">Zymop_1186</name>
</gene>
<accession>F8ETY4</accession>
<evidence type="ECO:0000313" key="3">
    <source>
        <dbReference type="Proteomes" id="UP000000491"/>
    </source>
</evidence>
<feature type="transmembrane region" description="Helical" evidence="1">
    <location>
        <begin position="344"/>
        <end position="362"/>
    </location>
</feature>
<feature type="transmembrane region" description="Helical" evidence="1">
    <location>
        <begin position="400"/>
        <end position="418"/>
    </location>
</feature>
<organism evidence="2 3">
    <name type="scientific">Zymomonas mobilis subsp. pomaceae (strain ATCC 29192 / DSM 22645 / JCM 10191 / CCUG 17912 / NBRC 13757 / NCIMB 11200 / NRRL B-4491 / Barker I)</name>
    <dbReference type="NCBI Taxonomy" id="579138"/>
    <lineage>
        <taxon>Bacteria</taxon>
        <taxon>Pseudomonadati</taxon>
        <taxon>Pseudomonadota</taxon>
        <taxon>Alphaproteobacteria</taxon>
        <taxon>Sphingomonadales</taxon>
        <taxon>Zymomonadaceae</taxon>
        <taxon>Zymomonas</taxon>
    </lineage>
</organism>
<sequence>MSLSKKQTTQQYQDQDNKALAPGVLIGVGRQTQQSDETNLALFPVAGMTLVEYQIHLVREAGVDHIILWIEDSFFNFDENNNSVLENQNGFNFRFMSIVDQLRRNGIHLTLAHSHQEVATTFSTHQHVLLIEEGCLPSAALIKSMLLASPPAILSVKDEPSAQGFERIAASEKWGGLALIDGENLTKVNTIPDDWDLISTLMRQSVQTDCNRILGETSVKEVITKNDAQTFVLKITDKAVPDQISYMLLLGTAPKKNQNIFNIYLFPLLEKLSLPRLARYKKAGLWLSLSVFILAGLSLPTAFLGWLSFTVFLMMLAGLAEHAGNRLNEIQLRAGRRKQKKQICHTRIILAAFALILSSYPVSKEMGWGIFPLGTLIIITTIAADQEAKHSRRFATGYKGRYYLHFDYMIWIMFPFALMSHYSLSFWLGGLSFLTGLSILNYAAALQRFQKTLQKAHLFSKKMP</sequence>
<dbReference type="AlphaFoldDB" id="F8ETY4"/>
<dbReference type="EMBL" id="CP002865">
    <property type="protein sequence ID" value="AEI38081.1"/>
    <property type="molecule type" value="Genomic_DNA"/>
</dbReference>
<evidence type="ECO:0000313" key="2">
    <source>
        <dbReference type="EMBL" id="AEI38081.1"/>
    </source>
</evidence>
<protein>
    <submittedName>
        <fullName evidence="2">Uncharacterized protein</fullName>
    </submittedName>
</protein>
<dbReference type="Proteomes" id="UP000000491">
    <property type="component" value="Chromosome"/>
</dbReference>
<feature type="transmembrane region" description="Helical" evidence="1">
    <location>
        <begin position="368"/>
        <end position="388"/>
    </location>
</feature>
<reference evidence="2 3" key="1">
    <citation type="journal article" date="2011" name="J. Bacteriol.">
        <title>Genome sequence of the ethanol-producing Zymomonas mobilis subsp. pomaceae lectotype strain ATCC 29192.</title>
        <authorList>
            <person name="Kouvelis V.N."/>
            <person name="Davenport K.W."/>
            <person name="Brettin T.S."/>
            <person name="Bruce D."/>
            <person name="Detter C."/>
            <person name="Han C.S."/>
            <person name="Nolan M."/>
            <person name="Tapia R."/>
            <person name="Damoulaki A."/>
            <person name="Kyrpides N.C."/>
            <person name="Typas M.A."/>
            <person name="Pappas K.M."/>
        </authorList>
    </citation>
    <scope>NUCLEOTIDE SEQUENCE [LARGE SCALE GENOMIC DNA]</scope>
    <source>
        <strain evidence="3">ATCC 29192 / DSM 22645 / JCM 10191 / CCUG 17912 / NBRC 13757 / NCIMB 11200 / NRRL B-4491 / Barker I</strain>
    </source>
</reference>
<keyword evidence="1" id="KW-1133">Transmembrane helix</keyword>
<feature type="transmembrane region" description="Helical" evidence="1">
    <location>
        <begin position="283"/>
        <end position="299"/>
    </location>
</feature>
<dbReference type="HOGENOM" id="CLU_055997_0_0_5"/>
<proteinExistence type="predicted"/>
<dbReference type="eggNOG" id="ENOG5031BDD">
    <property type="taxonomic scope" value="Bacteria"/>
</dbReference>
<evidence type="ECO:0000256" key="1">
    <source>
        <dbReference type="SAM" id="Phobius"/>
    </source>
</evidence>
<dbReference type="STRING" id="579138.Zymop_1186"/>
<feature type="transmembrane region" description="Helical" evidence="1">
    <location>
        <begin position="424"/>
        <end position="445"/>
    </location>
</feature>